<gene>
    <name evidence="1 3" type="ORF">BDZ99DRAFT_526106</name>
</gene>
<keyword evidence="2" id="KW-1185">Reference proteome</keyword>
<dbReference type="Proteomes" id="UP000504636">
    <property type="component" value="Unplaced"/>
</dbReference>
<protein>
    <recommendedName>
        <fullName evidence="4">Heterokaryon incompatibility domain-containing protein</fullName>
    </recommendedName>
</protein>
<dbReference type="GeneID" id="54466987"/>
<sequence length="478" mass="54595">MVIWLGDYPPQPRDGVMSVFMTAELLSKIPMDDFPGNNALQFSWNQIPSVYLEAVQKGSASLNELIGRDWFSHTWSLGDLASFNNSKAIKVVYGSISSTWDIFASAALRLRYTETDDCENLGTSRIRILYQVIAKNFWVSKYCDNENDHMARLARFFASVPKNGSAERVHSMLTKMCDGSFGARDPHDMIYSIVSLMRPDELPSNLQPDYAKPFTEVYWRYAVFLMTSIRDLGYLLCWKREIPILPEISGVPSWVPDFRYLVLGEDTPKGNLIIRQEKELELEGIQIGTVVADACTLKFSPYSSISELCTTLRSSLQKLDIIVKQSKRLGNLISYDAAIHRFLQFSRQYIERPYIMTGVENKALYYSLIDGKSSEFLQSVEHTAPLLSWMKEIHRFLIDLTVIFTEQDGNVQARFCTRLDASVQQDNIVCIFPSCISALLLRERDGKYLLISKCTSDTGEFVDQRSFTDAEKKRYVLI</sequence>
<dbReference type="AlphaFoldDB" id="A0A6A6Y8C5"/>
<reference evidence="1 3" key="1">
    <citation type="journal article" date="2020" name="Stud. Mycol.">
        <title>101 Dothideomycetes genomes: a test case for predicting lifestyles and emergence of pathogens.</title>
        <authorList>
            <person name="Haridas S."/>
            <person name="Albert R."/>
            <person name="Binder M."/>
            <person name="Bloem J."/>
            <person name="Labutti K."/>
            <person name="Salamov A."/>
            <person name="Andreopoulos B."/>
            <person name="Baker S."/>
            <person name="Barry K."/>
            <person name="Bills G."/>
            <person name="Bluhm B."/>
            <person name="Cannon C."/>
            <person name="Castanera R."/>
            <person name="Culley D."/>
            <person name="Daum C."/>
            <person name="Ezra D."/>
            <person name="Gonzalez J."/>
            <person name="Henrissat B."/>
            <person name="Kuo A."/>
            <person name="Liang C."/>
            <person name="Lipzen A."/>
            <person name="Lutzoni F."/>
            <person name="Magnuson J."/>
            <person name="Mondo S."/>
            <person name="Nolan M."/>
            <person name="Ohm R."/>
            <person name="Pangilinan J."/>
            <person name="Park H.-J."/>
            <person name="Ramirez L."/>
            <person name="Alfaro M."/>
            <person name="Sun H."/>
            <person name="Tritt A."/>
            <person name="Yoshinaga Y."/>
            <person name="Zwiers L.-H."/>
            <person name="Turgeon B."/>
            <person name="Goodwin S."/>
            <person name="Spatafora J."/>
            <person name="Crous P."/>
            <person name="Grigoriev I."/>
        </authorList>
    </citation>
    <scope>NUCLEOTIDE SEQUENCE</scope>
    <source>
        <strain evidence="1 3">CBS 304.34</strain>
    </source>
</reference>
<name>A0A6A6Y8C5_9PEZI</name>
<evidence type="ECO:0008006" key="4">
    <source>
        <dbReference type="Google" id="ProtNLM"/>
    </source>
</evidence>
<dbReference type="InterPro" id="IPR052895">
    <property type="entry name" value="HetReg/Transcr_Mod"/>
</dbReference>
<reference evidence="3" key="2">
    <citation type="submission" date="2020-04" db="EMBL/GenBank/DDBJ databases">
        <authorList>
            <consortium name="NCBI Genome Project"/>
        </authorList>
    </citation>
    <scope>NUCLEOTIDE SEQUENCE</scope>
    <source>
        <strain evidence="3">CBS 304.34</strain>
    </source>
</reference>
<dbReference type="PANTHER" id="PTHR24148:SF64">
    <property type="entry name" value="HETEROKARYON INCOMPATIBILITY DOMAIN-CONTAINING PROTEIN"/>
    <property type="match status" value="1"/>
</dbReference>
<evidence type="ECO:0000313" key="1">
    <source>
        <dbReference type="EMBL" id="KAF2804067.1"/>
    </source>
</evidence>
<proteinExistence type="predicted"/>
<evidence type="ECO:0000313" key="3">
    <source>
        <dbReference type="RefSeq" id="XP_033571031.1"/>
    </source>
</evidence>
<dbReference type="EMBL" id="MU003715">
    <property type="protein sequence ID" value="KAF2804067.1"/>
    <property type="molecule type" value="Genomic_DNA"/>
</dbReference>
<dbReference type="RefSeq" id="XP_033571031.1">
    <property type="nucleotide sequence ID" value="XM_033726094.1"/>
</dbReference>
<accession>A0A6A6Y8C5</accession>
<dbReference type="OrthoDB" id="2157530at2759"/>
<dbReference type="PANTHER" id="PTHR24148">
    <property type="entry name" value="ANKYRIN REPEAT DOMAIN-CONTAINING PROTEIN 39 HOMOLOG-RELATED"/>
    <property type="match status" value="1"/>
</dbReference>
<reference evidence="3" key="3">
    <citation type="submission" date="2025-04" db="UniProtKB">
        <authorList>
            <consortium name="RefSeq"/>
        </authorList>
    </citation>
    <scope>IDENTIFICATION</scope>
    <source>
        <strain evidence="3">CBS 304.34</strain>
    </source>
</reference>
<organism evidence="1">
    <name type="scientific">Mytilinidion resinicola</name>
    <dbReference type="NCBI Taxonomy" id="574789"/>
    <lineage>
        <taxon>Eukaryota</taxon>
        <taxon>Fungi</taxon>
        <taxon>Dikarya</taxon>
        <taxon>Ascomycota</taxon>
        <taxon>Pezizomycotina</taxon>
        <taxon>Dothideomycetes</taxon>
        <taxon>Pleosporomycetidae</taxon>
        <taxon>Mytilinidiales</taxon>
        <taxon>Mytilinidiaceae</taxon>
        <taxon>Mytilinidion</taxon>
    </lineage>
</organism>
<evidence type="ECO:0000313" key="2">
    <source>
        <dbReference type="Proteomes" id="UP000504636"/>
    </source>
</evidence>